<comment type="caution">
    <text evidence="2">The sequence shown here is derived from an EMBL/GenBank/DDBJ whole genome shotgun (WGS) entry which is preliminary data.</text>
</comment>
<dbReference type="InterPro" id="IPR012338">
    <property type="entry name" value="Beta-lactam/transpept-like"/>
</dbReference>
<organism evidence="2 3">
    <name type="scientific">Brevibacterium salitolerans</name>
    <dbReference type="NCBI Taxonomy" id="1403566"/>
    <lineage>
        <taxon>Bacteria</taxon>
        <taxon>Bacillati</taxon>
        <taxon>Actinomycetota</taxon>
        <taxon>Actinomycetes</taxon>
        <taxon>Micrococcales</taxon>
        <taxon>Brevibacteriaceae</taxon>
        <taxon>Brevibacterium</taxon>
    </lineage>
</organism>
<gene>
    <name evidence="2" type="ORF">GCM10009823_12560</name>
</gene>
<dbReference type="GO" id="GO:0016787">
    <property type="term" value="F:hydrolase activity"/>
    <property type="evidence" value="ECO:0007669"/>
    <property type="project" value="UniProtKB-KW"/>
</dbReference>
<reference evidence="2 3" key="1">
    <citation type="journal article" date="2019" name="Int. J. Syst. Evol. Microbiol.">
        <title>The Global Catalogue of Microorganisms (GCM) 10K type strain sequencing project: providing services to taxonomists for standard genome sequencing and annotation.</title>
        <authorList>
            <consortium name="The Broad Institute Genomics Platform"/>
            <consortium name="The Broad Institute Genome Sequencing Center for Infectious Disease"/>
            <person name="Wu L."/>
            <person name="Ma J."/>
        </authorList>
    </citation>
    <scope>NUCLEOTIDE SEQUENCE [LARGE SCALE GENOMIC DNA]</scope>
    <source>
        <strain evidence="2 3">JCM 15900</strain>
    </source>
</reference>
<name>A0ABN2WM93_9MICO</name>
<evidence type="ECO:0000313" key="3">
    <source>
        <dbReference type="Proteomes" id="UP001500984"/>
    </source>
</evidence>
<accession>A0ABN2WM93</accession>
<protein>
    <submittedName>
        <fullName evidence="2">EstA family serine hydrolase</fullName>
    </submittedName>
</protein>
<keyword evidence="3" id="KW-1185">Reference proteome</keyword>
<dbReference type="InterPro" id="IPR052907">
    <property type="entry name" value="Beta-lactamase/esterase"/>
</dbReference>
<dbReference type="PANTHER" id="PTHR43319">
    <property type="entry name" value="BETA-LACTAMASE-RELATED"/>
    <property type="match status" value="1"/>
</dbReference>
<sequence>MAEISGDVGGRFESVSAVLSELIDSGEDVGASVAVLLEGRPVLDIWGGWADEQRTRPWTRDTLTNVWSTTKTMTALCALMLIDRGQLDPDERVAAYWPEFAQNGKENVLVRHLLSHTSGVSGWAQPVEVADLYDWETSTSMLAAQAPWWEPGTASGYHSLNYGHLIGEVVRRITGRKLGRFFAEEVAQPLGADFHIGLPASEFGRVANVIPPPPLPLPEDADMESIAMRTFTGPGPDAAESWTPEWRGADIGAANGHGNARSVARAQAVIANGGAVDGVRLLSQDTIDLIFEEQSNGTDLVLGSPIRFGLGYGLEVSAQPYVPTGRVCFWGGWGGSIIINDLDRGATISYMMNRMSPGLLGSDSGRAIVEAVYAALDG</sequence>
<dbReference type="Gene3D" id="3.40.710.10">
    <property type="entry name" value="DD-peptidase/beta-lactamase superfamily"/>
    <property type="match status" value="1"/>
</dbReference>
<evidence type="ECO:0000313" key="2">
    <source>
        <dbReference type="EMBL" id="GAA2093914.1"/>
    </source>
</evidence>
<feature type="domain" description="Beta-lactamase-related" evidence="1">
    <location>
        <begin position="20"/>
        <end position="368"/>
    </location>
</feature>
<dbReference type="Pfam" id="PF00144">
    <property type="entry name" value="Beta-lactamase"/>
    <property type="match status" value="1"/>
</dbReference>
<dbReference type="PANTHER" id="PTHR43319:SF3">
    <property type="entry name" value="BETA-LACTAMASE-RELATED DOMAIN-CONTAINING PROTEIN"/>
    <property type="match status" value="1"/>
</dbReference>
<evidence type="ECO:0000259" key="1">
    <source>
        <dbReference type="Pfam" id="PF00144"/>
    </source>
</evidence>
<dbReference type="Proteomes" id="UP001500984">
    <property type="component" value="Unassembled WGS sequence"/>
</dbReference>
<keyword evidence="2" id="KW-0378">Hydrolase</keyword>
<proteinExistence type="predicted"/>
<dbReference type="RefSeq" id="WP_344336315.1">
    <property type="nucleotide sequence ID" value="NZ_BAAAPZ010000004.1"/>
</dbReference>
<dbReference type="InterPro" id="IPR001466">
    <property type="entry name" value="Beta-lactam-related"/>
</dbReference>
<dbReference type="EMBL" id="BAAAPZ010000004">
    <property type="protein sequence ID" value="GAA2093914.1"/>
    <property type="molecule type" value="Genomic_DNA"/>
</dbReference>
<dbReference type="SUPFAM" id="SSF56601">
    <property type="entry name" value="beta-lactamase/transpeptidase-like"/>
    <property type="match status" value="1"/>
</dbReference>